<keyword evidence="3" id="KW-0804">Transcription</keyword>
<name>A0A857JR96_9ALTE</name>
<dbReference type="KEGG" id="pmes:FX988_03342"/>
<dbReference type="AlphaFoldDB" id="A0A857JR96"/>
<dbReference type="GO" id="GO:0000976">
    <property type="term" value="F:transcription cis-regulatory region binding"/>
    <property type="evidence" value="ECO:0007669"/>
    <property type="project" value="TreeGrafter"/>
</dbReference>
<dbReference type="CDD" id="cd01392">
    <property type="entry name" value="HTH_LacI"/>
    <property type="match status" value="1"/>
</dbReference>
<dbReference type="OrthoDB" id="9798934at2"/>
<evidence type="ECO:0000313" key="5">
    <source>
        <dbReference type="EMBL" id="QHJ13084.1"/>
    </source>
</evidence>
<dbReference type="SMART" id="SM00354">
    <property type="entry name" value="HTH_LACI"/>
    <property type="match status" value="1"/>
</dbReference>
<protein>
    <submittedName>
        <fullName evidence="5">HTH-type transcriptional regulator DegA</fullName>
    </submittedName>
</protein>
<dbReference type="SUPFAM" id="SSF47413">
    <property type="entry name" value="lambda repressor-like DNA-binding domains"/>
    <property type="match status" value="1"/>
</dbReference>
<dbReference type="InterPro" id="IPR000843">
    <property type="entry name" value="HTH_LacI"/>
</dbReference>
<dbReference type="EMBL" id="CP047656">
    <property type="protein sequence ID" value="QHJ13084.1"/>
    <property type="molecule type" value="Genomic_DNA"/>
</dbReference>
<dbReference type="InterPro" id="IPR010982">
    <property type="entry name" value="Lambda_DNA-bd_dom_sf"/>
</dbReference>
<keyword evidence="1" id="KW-0805">Transcription regulation</keyword>
<dbReference type="Pfam" id="PF13377">
    <property type="entry name" value="Peripla_BP_3"/>
    <property type="match status" value="1"/>
</dbReference>
<evidence type="ECO:0000313" key="6">
    <source>
        <dbReference type="Proteomes" id="UP000464524"/>
    </source>
</evidence>
<dbReference type="Proteomes" id="UP000464524">
    <property type="component" value="Chromosome"/>
</dbReference>
<dbReference type="RefSeq" id="WP_160181211.1">
    <property type="nucleotide sequence ID" value="NZ_CP047656.1"/>
</dbReference>
<reference evidence="5 6" key="1">
    <citation type="submission" date="2019-12" db="EMBL/GenBank/DDBJ databases">
        <title>Genome sequencing and assembly of endphytes of Porphyra tenera.</title>
        <authorList>
            <person name="Park J.M."/>
            <person name="Shin R."/>
            <person name="Jo S.H."/>
        </authorList>
    </citation>
    <scope>NUCLEOTIDE SEQUENCE [LARGE SCALE GENOMIC DNA]</scope>
    <source>
        <strain evidence="5 6">GPM4</strain>
    </source>
</reference>
<organism evidence="5 6">
    <name type="scientific">Paraglaciecola mesophila</name>
    <dbReference type="NCBI Taxonomy" id="197222"/>
    <lineage>
        <taxon>Bacteria</taxon>
        <taxon>Pseudomonadati</taxon>
        <taxon>Pseudomonadota</taxon>
        <taxon>Gammaproteobacteria</taxon>
        <taxon>Alteromonadales</taxon>
        <taxon>Alteromonadaceae</taxon>
        <taxon>Paraglaciecola</taxon>
    </lineage>
</organism>
<evidence type="ECO:0000256" key="1">
    <source>
        <dbReference type="ARBA" id="ARBA00023015"/>
    </source>
</evidence>
<dbReference type="PANTHER" id="PTHR30146">
    <property type="entry name" value="LACI-RELATED TRANSCRIPTIONAL REPRESSOR"/>
    <property type="match status" value="1"/>
</dbReference>
<dbReference type="Gene3D" id="3.40.50.2300">
    <property type="match status" value="2"/>
</dbReference>
<dbReference type="PROSITE" id="PS50932">
    <property type="entry name" value="HTH_LACI_2"/>
    <property type="match status" value="1"/>
</dbReference>
<sequence length="340" mass="38028">MQIKKTTLYDVAREAKVSPKTVSRVINSESTVRKKTRETVLAAIESLNYRPNSFARNLRSSRSYVIALLYDNRSPPYILELQMGILPVCEAAGFNIIIQPYAFDSETLIEDIGKWLERSRVDGLVLAPPLTDHQGLLDVLKENKIEFVRISPIDKSDISPFVYGNDRFAAREMTNHLISLGHESIGFIKGHPDHNGAIERLKGYEDALVAANIPIRKTLIKQGDFSFESGEICARSLLREATPPSAIFASNDNMASAVMKVARQIGLELPSELSIAGFDNSRISQQLWPTLTTVEQPLRELAARSTELLINNILGKKTDKLESEFLCKLIIRESTSDKQK</sequence>
<dbReference type="SUPFAM" id="SSF53822">
    <property type="entry name" value="Periplasmic binding protein-like I"/>
    <property type="match status" value="1"/>
</dbReference>
<evidence type="ECO:0000256" key="2">
    <source>
        <dbReference type="ARBA" id="ARBA00023125"/>
    </source>
</evidence>
<dbReference type="Gene3D" id="1.10.260.40">
    <property type="entry name" value="lambda repressor-like DNA-binding domains"/>
    <property type="match status" value="1"/>
</dbReference>
<proteinExistence type="predicted"/>
<gene>
    <name evidence="5" type="ORF">FX988_03342</name>
</gene>
<dbReference type="PANTHER" id="PTHR30146:SF153">
    <property type="entry name" value="LACTOSE OPERON REPRESSOR"/>
    <property type="match status" value="1"/>
</dbReference>
<evidence type="ECO:0000259" key="4">
    <source>
        <dbReference type="PROSITE" id="PS50932"/>
    </source>
</evidence>
<dbReference type="PROSITE" id="PS00356">
    <property type="entry name" value="HTH_LACI_1"/>
    <property type="match status" value="1"/>
</dbReference>
<keyword evidence="2" id="KW-0238">DNA-binding</keyword>
<dbReference type="InterPro" id="IPR046335">
    <property type="entry name" value="LacI/GalR-like_sensor"/>
</dbReference>
<dbReference type="CDD" id="cd01545">
    <property type="entry name" value="PBP1_SalR"/>
    <property type="match status" value="1"/>
</dbReference>
<keyword evidence="6" id="KW-1185">Reference proteome</keyword>
<accession>A0A857JR96</accession>
<dbReference type="InterPro" id="IPR028082">
    <property type="entry name" value="Peripla_BP_I"/>
</dbReference>
<feature type="domain" description="HTH lacI-type" evidence="4">
    <location>
        <begin position="6"/>
        <end position="60"/>
    </location>
</feature>
<dbReference type="Pfam" id="PF00356">
    <property type="entry name" value="LacI"/>
    <property type="match status" value="1"/>
</dbReference>
<dbReference type="GO" id="GO:0003700">
    <property type="term" value="F:DNA-binding transcription factor activity"/>
    <property type="evidence" value="ECO:0007669"/>
    <property type="project" value="TreeGrafter"/>
</dbReference>
<evidence type="ECO:0000256" key="3">
    <source>
        <dbReference type="ARBA" id="ARBA00023163"/>
    </source>
</evidence>